<organism evidence="2 3">
    <name type="scientific">Aspergillus felis</name>
    <dbReference type="NCBI Taxonomy" id="1287682"/>
    <lineage>
        <taxon>Eukaryota</taxon>
        <taxon>Fungi</taxon>
        <taxon>Dikarya</taxon>
        <taxon>Ascomycota</taxon>
        <taxon>Pezizomycotina</taxon>
        <taxon>Eurotiomycetes</taxon>
        <taxon>Eurotiomycetidae</taxon>
        <taxon>Eurotiales</taxon>
        <taxon>Aspergillaceae</taxon>
        <taxon>Aspergillus</taxon>
        <taxon>Aspergillus subgen. Fumigati</taxon>
    </lineage>
</organism>
<dbReference type="AlphaFoldDB" id="A0A8H6R5G0"/>
<reference evidence="2" key="1">
    <citation type="submission" date="2020-06" db="EMBL/GenBank/DDBJ databases">
        <title>Draft genome sequences of strains closely related to Aspergillus parafelis and Aspergillus hiratsukae.</title>
        <authorList>
            <person name="Dos Santos R.A.C."/>
            <person name="Rivero-Menendez O."/>
            <person name="Steenwyk J.L."/>
            <person name="Mead M.E."/>
            <person name="Goldman G.H."/>
            <person name="Alastruey-Izquierdo A."/>
            <person name="Rokas A."/>
        </authorList>
    </citation>
    <scope>NUCLEOTIDE SEQUENCE</scope>
    <source>
        <strain evidence="2">CNM-CM7691</strain>
    </source>
</reference>
<sequence length="103" mass="10958">MLPFPVPRSRMLGCLRRSSSLSGFLDVDVAGRVLHGASGKLSSVRKRRTFSGALCSENHDVPGSSSSSTDSDSDSEESTSASAVGVGRAFGRCLLERWVRVRA</sequence>
<evidence type="ECO:0000313" key="2">
    <source>
        <dbReference type="EMBL" id="KAF7184893.1"/>
    </source>
</evidence>
<dbReference type="EMBL" id="JACBAG010001174">
    <property type="protein sequence ID" value="KAF7184893.1"/>
    <property type="molecule type" value="Genomic_DNA"/>
</dbReference>
<proteinExistence type="predicted"/>
<accession>A0A8H6R5G0</accession>
<evidence type="ECO:0000313" key="3">
    <source>
        <dbReference type="Proteomes" id="UP000641853"/>
    </source>
</evidence>
<gene>
    <name evidence="2" type="ORF">CNMCM7691_008851</name>
</gene>
<name>A0A8H6R5G0_9EURO</name>
<comment type="caution">
    <text evidence="2">The sequence shown here is derived from an EMBL/GenBank/DDBJ whole genome shotgun (WGS) entry which is preliminary data.</text>
</comment>
<feature type="region of interest" description="Disordered" evidence="1">
    <location>
        <begin position="55"/>
        <end position="84"/>
    </location>
</feature>
<evidence type="ECO:0000256" key="1">
    <source>
        <dbReference type="SAM" id="MobiDB-lite"/>
    </source>
</evidence>
<protein>
    <submittedName>
        <fullName evidence="2">Uncharacterized protein</fullName>
    </submittedName>
</protein>
<keyword evidence="3" id="KW-1185">Reference proteome</keyword>
<dbReference type="Proteomes" id="UP000641853">
    <property type="component" value="Unassembled WGS sequence"/>
</dbReference>